<dbReference type="PANTHER" id="PTHR33371:SF17">
    <property type="entry name" value="MCE-FAMILY PROTEIN MCE1B"/>
    <property type="match status" value="1"/>
</dbReference>
<dbReference type="Pfam" id="PF02470">
    <property type="entry name" value="MlaD"/>
    <property type="match status" value="1"/>
</dbReference>
<reference evidence="4" key="1">
    <citation type="journal article" date="2019" name="Int. J. Syst. Evol. Microbiol.">
        <title>The Global Catalogue of Microorganisms (GCM) 10K type strain sequencing project: providing services to taxonomists for standard genome sequencing and annotation.</title>
        <authorList>
            <consortium name="The Broad Institute Genomics Platform"/>
            <consortium name="The Broad Institute Genome Sequencing Center for Infectious Disease"/>
            <person name="Wu L."/>
            <person name="Ma J."/>
        </authorList>
    </citation>
    <scope>NUCLEOTIDE SEQUENCE [LARGE SCALE GENOMIC DNA]</scope>
    <source>
        <strain evidence="4">YIM 94188</strain>
    </source>
</reference>
<dbReference type="PANTHER" id="PTHR33371">
    <property type="entry name" value="INTERMEMBRANE PHOSPHOLIPID TRANSPORT SYSTEM BINDING PROTEIN MLAD-RELATED"/>
    <property type="match status" value="1"/>
</dbReference>
<feature type="domain" description="Mce/MlaD" evidence="1">
    <location>
        <begin position="44"/>
        <end position="119"/>
    </location>
</feature>
<accession>A0ABW0ZSD1</accession>
<dbReference type="InterPro" id="IPR052336">
    <property type="entry name" value="MlaD_Phospholipid_Transporter"/>
</dbReference>
<sequence length="341" mass="36528">MKLSVERRRQRADLVKLSAFLALAAVVTVWVAAVTGEYRPDDRETYAAVFDGVSGLSPGDDVRIAGVDVGKVEEMDVQDDNTVRVTFNVRDDQELTTATHATIQYRNLTGDRIVLLTQGRDRAQVLDAGGTIPVSQTASALDLDSLLNGFRPLFAGLGPSAINELAGQVVQVLQGQQSAVAALVDHVASVTTTIGSREELIGQVIRNLNSVLGTVDENSGSLGELIDGLDALLVGLDKQDTQLLDAAAEIDRFARETTALLTGARGDARDDLAALLVAARGLNRKSATLEQVLAALARHYPAMQSTASYGNFYNTFICGIRVQTDLGTGPWIHSDARRCRR</sequence>
<dbReference type="InterPro" id="IPR024516">
    <property type="entry name" value="Mce_C"/>
</dbReference>
<comment type="caution">
    <text evidence="3">The sequence shown here is derived from an EMBL/GenBank/DDBJ whole genome shotgun (WGS) entry which is preliminary data.</text>
</comment>
<evidence type="ECO:0000313" key="4">
    <source>
        <dbReference type="Proteomes" id="UP001596072"/>
    </source>
</evidence>
<dbReference type="InterPro" id="IPR003399">
    <property type="entry name" value="Mce/MlaD"/>
</dbReference>
<evidence type="ECO:0000313" key="3">
    <source>
        <dbReference type="EMBL" id="MFC5731500.1"/>
    </source>
</evidence>
<evidence type="ECO:0000259" key="2">
    <source>
        <dbReference type="Pfam" id="PF11887"/>
    </source>
</evidence>
<dbReference type="InterPro" id="IPR005693">
    <property type="entry name" value="Mce"/>
</dbReference>
<dbReference type="Proteomes" id="UP001596072">
    <property type="component" value="Unassembled WGS sequence"/>
</dbReference>
<organism evidence="3 4">
    <name type="scientific">Nocardioides vastitatis</name>
    <dbReference type="NCBI Taxonomy" id="2568655"/>
    <lineage>
        <taxon>Bacteria</taxon>
        <taxon>Bacillati</taxon>
        <taxon>Actinomycetota</taxon>
        <taxon>Actinomycetes</taxon>
        <taxon>Propionibacteriales</taxon>
        <taxon>Nocardioidaceae</taxon>
        <taxon>Nocardioides</taxon>
    </lineage>
</organism>
<feature type="domain" description="Mammalian cell entry C-terminal" evidence="2">
    <location>
        <begin position="123"/>
        <end position="306"/>
    </location>
</feature>
<protein>
    <submittedName>
        <fullName evidence="3">MCE family protein</fullName>
    </submittedName>
</protein>
<keyword evidence="4" id="KW-1185">Reference proteome</keyword>
<dbReference type="EMBL" id="JBHSNS010000016">
    <property type="protein sequence ID" value="MFC5731500.1"/>
    <property type="molecule type" value="Genomic_DNA"/>
</dbReference>
<name>A0ABW0ZSD1_9ACTN</name>
<dbReference type="RefSeq" id="WP_136430814.1">
    <property type="nucleotide sequence ID" value="NZ_JBHSNS010000016.1"/>
</dbReference>
<evidence type="ECO:0000259" key="1">
    <source>
        <dbReference type="Pfam" id="PF02470"/>
    </source>
</evidence>
<gene>
    <name evidence="3" type="ORF">ACFPQB_21490</name>
</gene>
<dbReference type="NCBIfam" id="TIGR00996">
    <property type="entry name" value="Mtu_fam_mce"/>
    <property type="match status" value="1"/>
</dbReference>
<proteinExistence type="predicted"/>
<dbReference type="Pfam" id="PF11887">
    <property type="entry name" value="Mce4_CUP1"/>
    <property type="match status" value="1"/>
</dbReference>